<dbReference type="CDD" id="cd04794">
    <property type="entry name" value="euk_LANCL"/>
    <property type="match status" value="1"/>
</dbReference>
<dbReference type="EMBL" id="KB469310">
    <property type="protein sequence ID" value="EPQ51489.1"/>
    <property type="molecule type" value="Genomic_DNA"/>
</dbReference>
<gene>
    <name evidence="2" type="ORF">GLOTRDRAFT_22498</name>
</gene>
<dbReference type="PRINTS" id="PR01950">
    <property type="entry name" value="LANCSUPER"/>
</dbReference>
<protein>
    <recommendedName>
        <fullName evidence="4">Lanthionine synthetase C-like protein</fullName>
    </recommendedName>
</protein>
<sequence length="348" mass="37153">STPSSGSRSAFLETSIGQAILILAEQLANPGASLFQPDIVQGCVQMLNGAMQVALGDKGGRGKVEEDGCEVLYGRAGLLYAILYLRSAAGGSSGNSLAKTVEPLISDQVIQALVDDIIKRGKTGATYYQGDLSGKDKERAPKLMWMWHGKRYLGGAHGVAGILQILLSAPTEIIQPHLPVIYDTVGWLISLQDHEGNWPHKASTRPTKQVTEDLVQWCHGAPAVLILLSTLIKRASALHTPSSLLTAAKSALQRGAALVYERGLLRKGVGLCHGVAGSVYALLAASDVLDAESSEPMQLQRAVYLAVQATQWDDLVRKAEMQLPDRPYSLYEGLAGMCCAWGALIAKL</sequence>
<accession>S7RG59</accession>
<dbReference type="GO" id="GO:0031179">
    <property type="term" value="P:peptide modification"/>
    <property type="evidence" value="ECO:0007669"/>
    <property type="project" value="InterPro"/>
</dbReference>
<dbReference type="GeneID" id="19305073"/>
<feature type="binding site" evidence="1">
    <location>
        <position position="272"/>
    </location>
    <ligand>
        <name>Zn(2+)</name>
        <dbReference type="ChEBI" id="CHEBI:29105"/>
    </ligand>
</feature>
<organism evidence="2 3">
    <name type="scientific">Gloeophyllum trabeum (strain ATCC 11539 / FP-39264 / Madison 617)</name>
    <name type="common">Brown rot fungus</name>
    <dbReference type="NCBI Taxonomy" id="670483"/>
    <lineage>
        <taxon>Eukaryota</taxon>
        <taxon>Fungi</taxon>
        <taxon>Dikarya</taxon>
        <taxon>Basidiomycota</taxon>
        <taxon>Agaricomycotina</taxon>
        <taxon>Agaricomycetes</taxon>
        <taxon>Gloeophyllales</taxon>
        <taxon>Gloeophyllaceae</taxon>
        <taxon>Gloeophyllum</taxon>
    </lineage>
</organism>
<dbReference type="GO" id="GO:0005975">
    <property type="term" value="P:carbohydrate metabolic process"/>
    <property type="evidence" value="ECO:0007669"/>
    <property type="project" value="InterPro"/>
</dbReference>
<keyword evidence="1" id="KW-0479">Metal-binding</keyword>
<dbReference type="SMART" id="SM01260">
    <property type="entry name" value="LANC_like"/>
    <property type="match status" value="1"/>
</dbReference>
<dbReference type="HOGENOM" id="CLU_031140_0_0_1"/>
<dbReference type="AlphaFoldDB" id="S7RG59"/>
<dbReference type="OMA" id="DHPWSLY"/>
<dbReference type="Pfam" id="PF05147">
    <property type="entry name" value="LANC_like"/>
    <property type="match status" value="1"/>
</dbReference>
<name>S7RG59_GLOTA</name>
<dbReference type="InterPro" id="IPR007822">
    <property type="entry name" value="LANC-like"/>
</dbReference>
<proteinExistence type="predicted"/>
<feature type="non-terminal residue" evidence="2">
    <location>
        <position position="1"/>
    </location>
</feature>
<dbReference type="PANTHER" id="PTHR12736:SF7">
    <property type="entry name" value="LANC-LIKE PROTEIN 3"/>
    <property type="match status" value="1"/>
</dbReference>
<evidence type="ECO:0008006" key="4">
    <source>
        <dbReference type="Google" id="ProtNLM"/>
    </source>
</evidence>
<feature type="non-terminal residue" evidence="2">
    <location>
        <position position="348"/>
    </location>
</feature>
<dbReference type="eggNOG" id="KOG2787">
    <property type="taxonomic scope" value="Eukaryota"/>
</dbReference>
<feature type="binding site" evidence="1">
    <location>
        <position position="218"/>
    </location>
    <ligand>
        <name>Zn(2+)</name>
        <dbReference type="ChEBI" id="CHEBI:29105"/>
    </ligand>
</feature>
<keyword evidence="3" id="KW-1185">Reference proteome</keyword>
<reference evidence="2 3" key="1">
    <citation type="journal article" date="2012" name="Science">
        <title>The Paleozoic origin of enzymatic lignin decomposition reconstructed from 31 fungal genomes.</title>
        <authorList>
            <person name="Floudas D."/>
            <person name="Binder M."/>
            <person name="Riley R."/>
            <person name="Barry K."/>
            <person name="Blanchette R.A."/>
            <person name="Henrissat B."/>
            <person name="Martinez A.T."/>
            <person name="Otillar R."/>
            <person name="Spatafora J.W."/>
            <person name="Yadav J.S."/>
            <person name="Aerts A."/>
            <person name="Benoit I."/>
            <person name="Boyd A."/>
            <person name="Carlson A."/>
            <person name="Copeland A."/>
            <person name="Coutinho P.M."/>
            <person name="de Vries R.P."/>
            <person name="Ferreira P."/>
            <person name="Findley K."/>
            <person name="Foster B."/>
            <person name="Gaskell J."/>
            <person name="Glotzer D."/>
            <person name="Gorecki P."/>
            <person name="Heitman J."/>
            <person name="Hesse C."/>
            <person name="Hori C."/>
            <person name="Igarashi K."/>
            <person name="Jurgens J.A."/>
            <person name="Kallen N."/>
            <person name="Kersten P."/>
            <person name="Kohler A."/>
            <person name="Kuees U."/>
            <person name="Kumar T.K.A."/>
            <person name="Kuo A."/>
            <person name="LaButti K."/>
            <person name="Larrondo L.F."/>
            <person name="Lindquist E."/>
            <person name="Ling A."/>
            <person name="Lombard V."/>
            <person name="Lucas S."/>
            <person name="Lundell T."/>
            <person name="Martin R."/>
            <person name="McLaughlin D.J."/>
            <person name="Morgenstern I."/>
            <person name="Morin E."/>
            <person name="Murat C."/>
            <person name="Nagy L.G."/>
            <person name="Nolan M."/>
            <person name="Ohm R.A."/>
            <person name="Patyshakuliyeva A."/>
            <person name="Rokas A."/>
            <person name="Ruiz-Duenas F.J."/>
            <person name="Sabat G."/>
            <person name="Salamov A."/>
            <person name="Samejima M."/>
            <person name="Schmutz J."/>
            <person name="Slot J.C."/>
            <person name="St John F."/>
            <person name="Stenlid J."/>
            <person name="Sun H."/>
            <person name="Sun S."/>
            <person name="Syed K."/>
            <person name="Tsang A."/>
            <person name="Wiebenga A."/>
            <person name="Young D."/>
            <person name="Pisabarro A."/>
            <person name="Eastwood D.C."/>
            <person name="Martin F."/>
            <person name="Cullen D."/>
            <person name="Grigoriev I.V."/>
            <person name="Hibbett D.S."/>
        </authorList>
    </citation>
    <scope>NUCLEOTIDE SEQUENCE [LARGE SCALE GENOMIC DNA]</scope>
    <source>
        <strain evidence="2 3">ATCC 11539</strain>
    </source>
</reference>
<dbReference type="InterPro" id="IPR012341">
    <property type="entry name" value="6hp_glycosidase-like_sf"/>
</dbReference>
<keyword evidence="1" id="KW-0862">Zinc</keyword>
<evidence type="ECO:0000256" key="1">
    <source>
        <dbReference type="PIRSR" id="PIRSR607822-1"/>
    </source>
</evidence>
<feature type="binding site" evidence="1">
    <location>
        <position position="273"/>
    </location>
    <ligand>
        <name>Zn(2+)</name>
        <dbReference type="ChEBI" id="CHEBI:29105"/>
    </ligand>
</feature>
<dbReference type="PANTHER" id="PTHR12736">
    <property type="entry name" value="LANC-LIKE PROTEIN"/>
    <property type="match status" value="1"/>
</dbReference>
<dbReference type="KEGG" id="gtr:GLOTRDRAFT_22498"/>
<dbReference type="GO" id="GO:0005886">
    <property type="term" value="C:plasma membrane"/>
    <property type="evidence" value="ECO:0007669"/>
    <property type="project" value="TreeGrafter"/>
</dbReference>
<evidence type="ECO:0000313" key="3">
    <source>
        <dbReference type="Proteomes" id="UP000030669"/>
    </source>
</evidence>
<dbReference type="SUPFAM" id="SSF158745">
    <property type="entry name" value="LanC-like"/>
    <property type="match status" value="1"/>
</dbReference>
<dbReference type="Proteomes" id="UP000030669">
    <property type="component" value="Unassembled WGS sequence"/>
</dbReference>
<dbReference type="Gene3D" id="1.50.10.10">
    <property type="match status" value="1"/>
</dbReference>
<evidence type="ECO:0000313" key="2">
    <source>
        <dbReference type="EMBL" id="EPQ51489.1"/>
    </source>
</evidence>
<dbReference type="OrthoDB" id="10257263at2759"/>
<dbReference type="RefSeq" id="XP_007869860.1">
    <property type="nucleotide sequence ID" value="XM_007871669.1"/>
</dbReference>
<dbReference type="GO" id="GO:0046872">
    <property type="term" value="F:metal ion binding"/>
    <property type="evidence" value="ECO:0007669"/>
    <property type="project" value="UniProtKB-KW"/>
</dbReference>